<keyword evidence="3" id="KW-1185">Reference proteome</keyword>
<sequence>MARDALCIISGIRPGGGPNHLFSRSEEERVLGGLAEEIAQTSQMEADSVYDILNDAISSLGDSHCSHDDDADQLYEWPHRYENWQFFSNCVAVGHFDGDGGPANVLRHHSSKIPSGRHIEVRRVCEDDGGYFSRVIVDASDPGGEPSFDGFTRVKWRPTDCDPVGGNPNVFALEGPFRYLEAWVDRDSLPDRRLAFPNDPEPMSFESEFYEIVNTRAAPRRERDGTLPCIKYGGIEKTWERTQDFFLPALQGSKHVRRAILEGLRGADLLPALMRDFGCWMCVRPDVWPCVPEPFELAEYKPFAIGPETVPGLTPFHTLPTELCLRIFHFVPISSLLSLASSCRSLRALLGQPGYLDRVVREAIIEPDGQLRWILPVASMGERQSVESAAWAWLPEDTERNDDDLRRPVDPFLSPNFPHLAFLRACYESESMMNRRRYWDIAKQFEALWADYRIRGREREVTYPLEHHCRPT</sequence>
<evidence type="ECO:0000313" key="2">
    <source>
        <dbReference type="EMBL" id="KDQ19418.1"/>
    </source>
</evidence>
<dbReference type="Gene3D" id="1.20.1280.50">
    <property type="match status" value="1"/>
</dbReference>
<dbReference type="HOGENOM" id="CLU_556738_0_0_1"/>
<proteinExistence type="predicted"/>
<dbReference type="InterPro" id="IPR036047">
    <property type="entry name" value="F-box-like_dom_sf"/>
</dbReference>
<dbReference type="EMBL" id="KL198019">
    <property type="protein sequence ID" value="KDQ19418.1"/>
    <property type="molecule type" value="Genomic_DNA"/>
</dbReference>
<dbReference type="SUPFAM" id="SSF81383">
    <property type="entry name" value="F-box domain"/>
    <property type="match status" value="1"/>
</dbReference>
<evidence type="ECO:0000259" key="1">
    <source>
        <dbReference type="PROSITE" id="PS50181"/>
    </source>
</evidence>
<dbReference type="Pfam" id="PF12937">
    <property type="entry name" value="F-box-like"/>
    <property type="match status" value="1"/>
</dbReference>
<evidence type="ECO:0000313" key="3">
    <source>
        <dbReference type="Proteomes" id="UP000027195"/>
    </source>
</evidence>
<dbReference type="InParanoid" id="A0A067MUK4"/>
<dbReference type="PROSITE" id="PS50181">
    <property type="entry name" value="FBOX"/>
    <property type="match status" value="1"/>
</dbReference>
<dbReference type="InterPro" id="IPR001810">
    <property type="entry name" value="F-box_dom"/>
</dbReference>
<dbReference type="AlphaFoldDB" id="A0A067MUK4"/>
<accession>A0A067MUK4</accession>
<dbReference type="OrthoDB" id="2987940at2759"/>
<name>A0A067MUK4_BOTB1</name>
<gene>
    <name evidence="2" type="ORF">BOTBODRAFT_439102</name>
</gene>
<organism evidence="2 3">
    <name type="scientific">Botryobasidium botryosum (strain FD-172 SS1)</name>
    <dbReference type="NCBI Taxonomy" id="930990"/>
    <lineage>
        <taxon>Eukaryota</taxon>
        <taxon>Fungi</taxon>
        <taxon>Dikarya</taxon>
        <taxon>Basidiomycota</taxon>
        <taxon>Agaricomycotina</taxon>
        <taxon>Agaricomycetes</taxon>
        <taxon>Cantharellales</taxon>
        <taxon>Botryobasidiaceae</taxon>
        <taxon>Botryobasidium</taxon>
    </lineage>
</organism>
<dbReference type="Proteomes" id="UP000027195">
    <property type="component" value="Unassembled WGS sequence"/>
</dbReference>
<feature type="domain" description="F-box" evidence="1">
    <location>
        <begin position="313"/>
        <end position="363"/>
    </location>
</feature>
<reference evidence="3" key="1">
    <citation type="journal article" date="2014" name="Proc. Natl. Acad. Sci. U.S.A.">
        <title>Extensive sampling of basidiomycete genomes demonstrates inadequacy of the white-rot/brown-rot paradigm for wood decay fungi.</title>
        <authorList>
            <person name="Riley R."/>
            <person name="Salamov A.A."/>
            <person name="Brown D.W."/>
            <person name="Nagy L.G."/>
            <person name="Floudas D."/>
            <person name="Held B.W."/>
            <person name="Levasseur A."/>
            <person name="Lombard V."/>
            <person name="Morin E."/>
            <person name="Otillar R."/>
            <person name="Lindquist E.A."/>
            <person name="Sun H."/>
            <person name="LaButti K.M."/>
            <person name="Schmutz J."/>
            <person name="Jabbour D."/>
            <person name="Luo H."/>
            <person name="Baker S.E."/>
            <person name="Pisabarro A.G."/>
            <person name="Walton J.D."/>
            <person name="Blanchette R.A."/>
            <person name="Henrissat B."/>
            <person name="Martin F."/>
            <person name="Cullen D."/>
            <person name="Hibbett D.S."/>
            <person name="Grigoriev I.V."/>
        </authorList>
    </citation>
    <scope>NUCLEOTIDE SEQUENCE [LARGE SCALE GENOMIC DNA]</scope>
    <source>
        <strain evidence="3">FD-172 SS1</strain>
    </source>
</reference>
<protein>
    <recommendedName>
        <fullName evidence="1">F-box domain-containing protein</fullName>
    </recommendedName>
</protein>